<dbReference type="InterPro" id="IPR039425">
    <property type="entry name" value="RNA_pol_sigma-70-like"/>
</dbReference>
<keyword evidence="2" id="KW-0805">Transcription regulation</keyword>
<dbReference type="KEGG" id="rul:UC8_33400"/>
<organism evidence="7 8">
    <name type="scientific">Roseimaritima ulvae</name>
    <dbReference type="NCBI Taxonomy" id="980254"/>
    <lineage>
        <taxon>Bacteria</taxon>
        <taxon>Pseudomonadati</taxon>
        <taxon>Planctomycetota</taxon>
        <taxon>Planctomycetia</taxon>
        <taxon>Pirellulales</taxon>
        <taxon>Pirellulaceae</taxon>
        <taxon>Roseimaritima</taxon>
    </lineage>
</organism>
<protein>
    <submittedName>
        <fullName evidence="7">RNA polymerase sigma factor</fullName>
    </submittedName>
</protein>
<dbReference type="InterPro" id="IPR014284">
    <property type="entry name" value="RNA_pol_sigma-70_dom"/>
</dbReference>
<evidence type="ECO:0000256" key="1">
    <source>
        <dbReference type="ARBA" id="ARBA00010641"/>
    </source>
</evidence>
<dbReference type="Pfam" id="PF04542">
    <property type="entry name" value="Sigma70_r2"/>
    <property type="match status" value="1"/>
</dbReference>
<dbReference type="SUPFAM" id="SSF88659">
    <property type="entry name" value="Sigma3 and sigma4 domains of RNA polymerase sigma factors"/>
    <property type="match status" value="1"/>
</dbReference>
<keyword evidence="3" id="KW-0731">Sigma factor</keyword>
<comment type="similarity">
    <text evidence="1">Belongs to the sigma-70 factor family. ECF subfamily.</text>
</comment>
<dbReference type="NCBIfam" id="TIGR02937">
    <property type="entry name" value="sigma70-ECF"/>
    <property type="match status" value="1"/>
</dbReference>
<dbReference type="AlphaFoldDB" id="A0A5B9R4F4"/>
<dbReference type="InterPro" id="IPR007627">
    <property type="entry name" value="RNA_pol_sigma70_r2"/>
</dbReference>
<name>A0A5B9R4F4_9BACT</name>
<dbReference type="PANTHER" id="PTHR43133">
    <property type="entry name" value="RNA POLYMERASE ECF-TYPE SIGMA FACTO"/>
    <property type="match status" value="1"/>
</dbReference>
<dbReference type="SUPFAM" id="SSF88946">
    <property type="entry name" value="Sigma2 domain of RNA polymerase sigma factors"/>
    <property type="match status" value="1"/>
</dbReference>
<sequence length="200" mass="22734">MDDDESALAEILTQYGASIIGFLVAKYDDFDHADAQDVLSIAIGKLWKRRHQYKEEDGRLRPYLFKIADNTAKDIFRTGWKQAQQLPVDFGEDNNLDLLAEDLSPAGETKRQRKDRDKRRANEIADLKAIISQLPEKEQQIVWSDAHAKDRVSDSGRLADELGIALGSVRGYRSRAWKTIRSKMKELGYELPPEGETDGK</sequence>
<dbReference type="InterPro" id="IPR013325">
    <property type="entry name" value="RNA_pol_sigma_r2"/>
</dbReference>
<evidence type="ECO:0000256" key="3">
    <source>
        <dbReference type="ARBA" id="ARBA00023082"/>
    </source>
</evidence>
<gene>
    <name evidence="7" type="ORF">UC8_33400</name>
</gene>
<evidence type="ECO:0000313" key="8">
    <source>
        <dbReference type="Proteomes" id="UP000325286"/>
    </source>
</evidence>
<evidence type="ECO:0000256" key="5">
    <source>
        <dbReference type="ARBA" id="ARBA00023163"/>
    </source>
</evidence>
<evidence type="ECO:0000259" key="6">
    <source>
        <dbReference type="Pfam" id="PF04542"/>
    </source>
</evidence>
<dbReference type="Gene3D" id="1.10.1740.10">
    <property type="match status" value="1"/>
</dbReference>
<accession>A0A5B9R4F4</accession>
<evidence type="ECO:0000256" key="2">
    <source>
        <dbReference type="ARBA" id="ARBA00023015"/>
    </source>
</evidence>
<evidence type="ECO:0000313" key="7">
    <source>
        <dbReference type="EMBL" id="QEG41321.1"/>
    </source>
</evidence>
<keyword evidence="5" id="KW-0804">Transcription</keyword>
<reference evidence="7 8" key="1">
    <citation type="submission" date="2019-08" db="EMBL/GenBank/DDBJ databases">
        <title>Deep-cultivation of Planctomycetes and their phenomic and genomic characterization uncovers novel biology.</title>
        <authorList>
            <person name="Wiegand S."/>
            <person name="Jogler M."/>
            <person name="Boedeker C."/>
            <person name="Pinto D."/>
            <person name="Vollmers J."/>
            <person name="Rivas-Marin E."/>
            <person name="Kohn T."/>
            <person name="Peeters S.H."/>
            <person name="Heuer A."/>
            <person name="Rast P."/>
            <person name="Oberbeckmann S."/>
            <person name="Bunk B."/>
            <person name="Jeske O."/>
            <person name="Meyerdierks A."/>
            <person name="Storesund J.E."/>
            <person name="Kallscheuer N."/>
            <person name="Luecker S."/>
            <person name="Lage O.M."/>
            <person name="Pohl T."/>
            <person name="Merkel B.J."/>
            <person name="Hornburger P."/>
            <person name="Mueller R.-W."/>
            <person name="Bruemmer F."/>
            <person name="Labrenz M."/>
            <person name="Spormann A.M."/>
            <person name="Op den Camp H."/>
            <person name="Overmann J."/>
            <person name="Amann R."/>
            <person name="Jetten M.S.M."/>
            <person name="Mascher T."/>
            <person name="Medema M.H."/>
            <person name="Devos D.P."/>
            <person name="Kaster A.-K."/>
            <person name="Ovreas L."/>
            <person name="Rohde M."/>
            <person name="Galperin M.Y."/>
            <person name="Jogler C."/>
        </authorList>
    </citation>
    <scope>NUCLEOTIDE SEQUENCE [LARGE SCALE GENOMIC DNA]</scope>
    <source>
        <strain evidence="7 8">UC8</strain>
    </source>
</reference>
<dbReference type="GO" id="GO:0003677">
    <property type="term" value="F:DNA binding"/>
    <property type="evidence" value="ECO:0007669"/>
    <property type="project" value="UniProtKB-KW"/>
</dbReference>
<keyword evidence="8" id="KW-1185">Reference proteome</keyword>
<evidence type="ECO:0000256" key="4">
    <source>
        <dbReference type="ARBA" id="ARBA00023125"/>
    </source>
</evidence>
<feature type="domain" description="RNA polymerase sigma-70 region 2" evidence="6">
    <location>
        <begin position="31"/>
        <end position="80"/>
    </location>
</feature>
<proteinExistence type="inferred from homology"/>
<dbReference type="Proteomes" id="UP000325286">
    <property type="component" value="Chromosome"/>
</dbReference>
<dbReference type="EMBL" id="CP042914">
    <property type="protein sequence ID" value="QEG41321.1"/>
    <property type="molecule type" value="Genomic_DNA"/>
</dbReference>
<dbReference type="GO" id="GO:0006352">
    <property type="term" value="P:DNA-templated transcription initiation"/>
    <property type="evidence" value="ECO:0007669"/>
    <property type="project" value="InterPro"/>
</dbReference>
<dbReference type="GO" id="GO:0016987">
    <property type="term" value="F:sigma factor activity"/>
    <property type="evidence" value="ECO:0007669"/>
    <property type="project" value="UniProtKB-KW"/>
</dbReference>
<dbReference type="InterPro" id="IPR013324">
    <property type="entry name" value="RNA_pol_sigma_r3/r4-like"/>
</dbReference>
<dbReference type="PANTHER" id="PTHR43133:SF8">
    <property type="entry name" value="RNA POLYMERASE SIGMA FACTOR HI_1459-RELATED"/>
    <property type="match status" value="1"/>
</dbReference>
<keyword evidence="4" id="KW-0238">DNA-binding</keyword>